<accession>A0ABM6X262</accession>
<keyword evidence="2" id="KW-1185">Reference proteome</keyword>
<reference evidence="1 2" key="1">
    <citation type="journal article" date="2018" name="Int J Genomics">
        <title>Comparative Genomics of the First and Complete Genome of "Actinobacillus porcitonsillarum" Supports the Novel Species Hypothesis.</title>
        <authorList>
            <person name="Dona V."/>
            <person name="Perreten V."/>
        </authorList>
    </citation>
    <scope>NUCLEOTIDE SEQUENCE [LARGE SCALE GENOMIC DNA]</scope>
    <source>
        <strain evidence="1 2">S4074</strain>
    </source>
</reference>
<dbReference type="SUPFAM" id="SSF81606">
    <property type="entry name" value="PP2C-like"/>
    <property type="match status" value="1"/>
</dbReference>
<evidence type="ECO:0000313" key="2">
    <source>
        <dbReference type="Proteomes" id="UP000251823"/>
    </source>
</evidence>
<dbReference type="RefSeq" id="WP_005596270.1">
    <property type="nucleotide sequence ID" value="NZ_JBHLVK010000007.1"/>
</dbReference>
<reference evidence="2" key="2">
    <citation type="submission" date="2018-06" db="EMBL/GenBank/DDBJ databases">
        <title>Complete genome sequence of Actinobacillus pleuropneumoniae serotype 1 strain S4074 obtained by Oxford Nanopore and Illumina sequencing technologies.</title>
        <authorList>
            <person name="Dona V."/>
            <person name="Perreten V."/>
        </authorList>
    </citation>
    <scope>NUCLEOTIDE SEQUENCE [LARGE SCALE GENOMIC DNA]</scope>
    <source>
        <strain evidence="2">S4074</strain>
    </source>
</reference>
<evidence type="ECO:0008006" key="3">
    <source>
        <dbReference type="Google" id="ProtNLM"/>
    </source>
</evidence>
<protein>
    <recommendedName>
        <fullName evidence="3">Protein phosphatase</fullName>
    </recommendedName>
</protein>
<evidence type="ECO:0000313" key="1">
    <source>
        <dbReference type="EMBL" id="AXA20813.1"/>
    </source>
</evidence>
<dbReference type="InterPro" id="IPR036457">
    <property type="entry name" value="PPM-type-like_dom_sf"/>
</dbReference>
<organism evidence="1 2">
    <name type="scientific">Actinobacillus pleuropneumoniae</name>
    <name type="common">Haemophilus pleuropneumoniae</name>
    <dbReference type="NCBI Taxonomy" id="715"/>
    <lineage>
        <taxon>Bacteria</taxon>
        <taxon>Pseudomonadati</taxon>
        <taxon>Pseudomonadota</taxon>
        <taxon>Gammaproteobacteria</taxon>
        <taxon>Pasteurellales</taxon>
        <taxon>Pasteurellaceae</taxon>
        <taxon>Actinobacillus</taxon>
    </lineage>
</organism>
<dbReference type="EMBL" id="CP030753">
    <property type="protein sequence ID" value="AXA20813.1"/>
    <property type="molecule type" value="Genomic_DNA"/>
</dbReference>
<sequence>MNQLKTCENLSASWLRYQHKLFCEIYSEKYLGSATTFVACQIDNDGLVNLINVGNSRAYKISENGKWQQISQDHTLISILKADGIAIEDVEYSGLYNGLESCLIADFEEKITAYRKYVKRQRFNDDFSVIVCRR</sequence>
<proteinExistence type="predicted"/>
<dbReference type="Gene3D" id="3.60.40.10">
    <property type="entry name" value="PPM-type phosphatase domain"/>
    <property type="match status" value="1"/>
</dbReference>
<gene>
    <name evidence="1" type="ORF">DRF63_01740</name>
</gene>
<dbReference type="Proteomes" id="UP000251823">
    <property type="component" value="Chromosome"/>
</dbReference>
<name>A0ABM6X262_ACTPL</name>